<dbReference type="PANTHER" id="PTHR30349:SF41">
    <property type="entry name" value="INTEGRASE_RECOMBINASE PROTEIN MJ0367-RELATED"/>
    <property type="match status" value="1"/>
</dbReference>
<dbReference type="GO" id="GO:0015074">
    <property type="term" value="P:DNA integration"/>
    <property type="evidence" value="ECO:0007669"/>
    <property type="project" value="UniProtKB-KW"/>
</dbReference>
<dbReference type="InterPro" id="IPR013762">
    <property type="entry name" value="Integrase-like_cat_sf"/>
</dbReference>
<evidence type="ECO:0000256" key="4">
    <source>
        <dbReference type="ARBA" id="ARBA00023172"/>
    </source>
</evidence>
<evidence type="ECO:0000259" key="6">
    <source>
        <dbReference type="PROSITE" id="PS51900"/>
    </source>
</evidence>
<keyword evidence="4" id="KW-0233">DNA recombination</keyword>
<evidence type="ECO:0000256" key="5">
    <source>
        <dbReference type="PROSITE-ProRule" id="PRU01248"/>
    </source>
</evidence>
<dbReference type="Gene3D" id="1.10.443.10">
    <property type="entry name" value="Intergrase catalytic core"/>
    <property type="match status" value="1"/>
</dbReference>
<organism evidence="7 8">
    <name type="scientific">Hyunsoonleella pacifica</name>
    <dbReference type="NCBI Taxonomy" id="1080224"/>
    <lineage>
        <taxon>Bacteria</taxon>
        <taxon>Pseudomonadati</taxon>
        <taxon>Bacteroidota</taxon>
        <taxon>Flavobacteriia</taxon>
        <taxon>Flavobacteriales</taxon>
        <taxon>Flavobacteriaceae</taxon>
    </lineage>
</organism>
<dbReference type="Proteomes" id="UP000292372">
    <property type="component" value="Unassembled WGS sequence"/>
</dbReference>
<dbReference type="InterPro" id="IPR010998">
    <property type="entry name" value="Integrase_recombinase_N"/>
</dbReference>
<evidence type="ECO:0000313" key="8">
    <source>
        <dbReference type="Proteomes" id="UP000292372"/>
    </source>
</evidence>
<evidence type="ECO:0000256" key="3">
    <source>
        <dbReference type="ARBA" id="ARBA00023125"/>
    </source>
</evidence>
<proteinExistence type="inferred from homology"/>
<dbReference type="InterPro" id="IPR011010">
    <property type="entry name" value="DNA_brk_join_enz"/>
</dbReference>
<accession>A0A4Q9FKJ2</accession>
<keyword evidence="2" id="KW-0229">DNA integration</keyword>
<dbReference type="InterPro" id="IPR050090">
    <property type="entry name" value="Tyrosine_recombinase_XerCD"/>
</dbReference>
<dbReference type="OrthoDB" id="9806835at2"/>
<evidence type="ECO:0000256" key="1">
    <source>
        <dbReference type="ARBA" id="ARBA00008857"/>
    </source>
</evidence>
<evidence type="ECO:0000256" key="2">
    <source>
        <dbReference type="ARBA" id="ARBA00022908"/>
    </source>
</evidence>
<dbReference type="EMBL" id="SIRS01000005">
    <property type="protein sequence ID" value="TBN14425.1"/>
    <property type="molecule type" value="Genomic_DNA"/>
</dbReference>
<dbReference type="GO" id="GO:0003677">
    <property type="term" value="F:DNA binding"/>
    <property type="evidence" value="ECO:0007669"/>
    <property type="project" value="UniProtKB-UniRule"/>
</dbReference>
<dbReference type="SUPFAM" id="SSF56349">
    <property type="entry name" value="DNA breaking-rejoining enzymes"/>
    <property type="match status" value="1"/>
</dbReference>
<dbReference type="PANTHER" id="PTHR30349">
    <property type="entry name" value="PHAGE INTEGRASE-RELATED"/>
    <property type="match status" value="1"/>
</dbReference>
<comment type="similarity">
    <text evidence="1">Belongs to the 'phage' integrase family.</text>
</comment>
<dbReference type="InterPro" id="IPR044068">
    <property type="entry name" value="CB"/>
</dbReference>
<sequence>MSYFFSILQSVNSNVNSESEFTKYKDTFPISLKKKYIEPRIYHGGDNFDLSKRWFVYYSYEHPTLKNKDGSPKMVRQSHIMYGANRKFKTVRERLKYLEWLRDVIHELLKQGHSPYDRKKFFNEESLNYTAEAALDYALEYRTKKVSATTLPDYKSKHKLFKEYLEKKGLLKRNILDVTKRHVNLYLNGISNSRSSNNHKTVLSSFFGVLEKDEIIPRNFIKDIDDLKTNSVVHKTYPISILEELFKFMIENDPLLFLFVKVVAYNFLRPIEVCRLRLKDLIIPEKYLYVKAKNKPTKRKLIPDLVVSELLNLDYSKQNALLFTPGGMGKSWLVKGKNGKEVQETSRREYFTKRYGRLKTKFNEYLIEQNINYQLTDDHTMYSFRHTIITILFSEFRKKYTITETYDKLMLVTGHSTLKALKEYLRDIDAELAEDYSGMLVQSLPKFK</sequence>
<dbReference type="GO" id="GO:0006310">
    <property type="term" value="P:DNA recombination"/>
    <property type="evidence" value="ECO:0007669"/>
    <property type="project" value="UniProtKB-KW"/>
</dbReference>
<gene>
    <name evidence="7" type="ORF">EYD46_12690</name>
</gene>
<name>A0A4Q9FKJ2_9FLAO</name>
<feature type="domain" description="Core-binding (CB)" evidence="6">
    <location>
        <begin position="129"/>
        <end position="211"/>
    </location>
</feature>
<evidence type="ECO:0000313" key="7">
    <source>
        <dbReference type="EMBL" id="TBN14425.1"/>
    </source>
</evidence>
<protein>
    <recommendedName>
        <fullName evidence="6">Core-binding (CB) domain-containing protein</fullName>
    </recommendedName>
</protein>
<keyword evidence="8" id="KW-1185">Reference proteome</keyword>
<dbReference type="Gene3D" id="1.10.150.130">
    <property type="match status" value="1"/>
</dbReference>
<dbReference type="PROSITE" id="PS51900">
    <property type="entry name" value="CB"/>
    <property type="match status" value="1"/>
</dbReference>
<dbReference type="AlphaFoldDB" id="A0A4Q9FKJ2"/>
<comment type="caution">
    <text evidence="7">The sequence shown here is derived from an EMBL/GenBank/DDBJ whole genome shotgun (WGS) entry which is preliminary data.</text>
</comment>
<dbReference type="RefSeq" id="WP_130937546.1">
    <property type="nucleotide sequence ID" value="NZ_BMEE01000002.1"/>
</dbReference>
<keyword evidence="3 5" id="KW-0238">DNA-binding</keyword>
<reference evidence="7 8" key="1">
    <citation type="journal article" date="2015" name="Int. J. Syst. Evol. Microbiol.">
        <title>Hyunsoonleella pacifica sp. nov., isolated from seawater of South Pacific Gyre.</title>
        <authorList>
            <person name="Gao X."/>
            <person name="Zhang Z."/>
            <person name="Dai X."/>
            <person name="Zhang X.H."/>
        </authorList>
    </citation>
    <scope>NUCLEOTIDE SEQUENCE [LARGE SCALE GENOMIC DNA]</scope>
    <source>
        <strain evidence="7 8">SW033</strain>
    </source>
</reference>